<evidence type="ECO:0000313" key="2">
    <source>
        <dbReference type="EMBL" id="MEF7616393.1"/>
    </source>
</evidence>
<feature type="signal peptide" evidence="1">
    <location>
        <begin position="1"/>
        <end position="23"/>
    </location>
</feature>
<organism evidence="2 3">
    <name type="scientific">Aquincola agrisoli</name>
    <dbReference type="NCBI Taxonomy" id="3119538"/>
    <lineage>
        <taxon>Bacteria</taxon>
        <taxon>Pseudomonadati</taxon>
        <taxon>Pseudomonadota</taxon>
        <taxon>Betaproteobacteria</taxon>
        <taxon>Burkholderiales</taxon>
        <taxon>Sphaerotilaceae</taxon>
        <taxon>Aquincola</taxon>
    </lineage>
</organism>
<evidence type="ECO:0008006" key="4">
    <source>
        <dbReference type="Google" id="ProtNLM"/>
    </source>
</evidence>
<protein>
    <recommendedName>
        <fullName evidence="4">Lipoprotein</fullName>
    </recommendedName>
</protein>
<feature type="chain" id="PRO_5043477350" description="Lipoprotein" evidence="1">
    <location>
        <begin position="24"/>
        <end position="633"/>
    </location>
</feature>
<dbReference type="PROSITE" id="PS51257">
    <property type="entry name" value="PROKAR_LIPOPROTEIN"/>
    <property type="match status" value="1"/>
</dbReference>
<dbReference type="EMBL" id="JAZIBG010000044">
    <property type="protein sequence ID" value="MEF7616393.1"/>
    <property type="molecule type" value="Genomic_DNA"/>
</dbReference>
<proteinExistence type="predicted"/>
<accession>A0AAW9Q8S0</accession>
<sequence>MNLTTKKRLLLTTVYSASVLALAACGGSGGGDGDTPGGPAATLEGMVIDGALGNAKVCLDVNENRVCDADEPSAATAANGSFKLEAPEDLLAAHTVLAVAAAGTTTDADYGPVKKSYTLAAPAGKGALISPFTTLLQSELDGGRSANLAQAEITLSNRLVGTAGDTGGLTVYSNYLPLPAEANDAYAAKRARMYGIGQILTRGFAETAETSGLTGKAGFGALGLVATGSLQQLASQVSASLTEAQRDVLFASIKDSLVPTPATLATVAALATKTQAAPIEGAWTGTKTLPTGETVTELYVFLPDGAYMHRVITTSSTTSTLFDNGFGARYGRYTFANGTLTTTVLDAAEVSGPQAGALTGVTLNGDQLTGAGLNLSRVSSASGVVGAWVRPDGSAEPEVLVMFGDGTFVHSTFYSQHDPATGTAPALETARYPGMRKGTYAQAVPASGSPAPAQPVFEFGETPTVAFNGALAVPSTPGVASLQADGSLSMTGLRMVKLGTAASAKAYSGLNEATRSRIWSGRFFTRTVNPGTGNRTQYLYVRGPNDVMTFWQAPTGSSATVACDISSTNGAVLPFTQVDPSDGLLKQFVVGTGTAASAGAAQRRLNIGVPGTVTTFTPAGRPTDATARCAVPL</sequence>
<dbReference type="Proteomes" id="UP001336250">
    <property type="component" value="Unassembled WGS sequence"/>
</dbReference>
<gene>
    <name evidence="2" type="ORF">V4F39_20930</name>
</gene>
<evidence type="ECO:0000256" key="1">
    <source>
        <dbReference type="SAM" id="SignalP"/>
    </source>
</evidence>
<keyword evidence="1" id="KW-0732">Signal</keyword>
<dbReference type="AlphaFoldDB" id="A0AAW9Q8S0"/>
<keyword evidence="3" id="KW-1185">Reference proteome</keyword>
<reference evidence="2 3" key="1">
    <citation type="submission" date="2024-02" db="EMBL/GenBank/DDBJ databases">
        <title>Genome sequence of Aquincola sp. MAHUQ-54.</title>
        <authorList>
            <person name="Huq M.A."/>
        </authorList>
    </citation>
    <scope>NUCLEOTIDE SEQUENCE [LARGE SCALE GENOMIC DNA]</scope>
    <source>
        <strain evidence="2 3">MAHUQ-54</strain>
    </source>
</reference>
<name>A0AAW9Q8S0_9BURK</name>
<evidence type="ECO:0000313" key="3">
    <source>
        <dbReference type="Proteomes" id="UP001336250"/>
    </source>
</evidence>
<dbReference type="RefSeq" id="WP_332291874.1">
    <property type="nucleotide sequence ID" value="NZ_JAZIBG010000044.1"/>
</dbReference>
<comment type="caution">
    <text evidence="2">The sequence shown here is derived from an EMBL/GenBank/DDBJ whole genome shotgun (WGS) entry which is preliminary data.</text>
</comment>